<dbReference type="PANTHER" id="PTHR19842:SF0">
    <property type="entry name" value="TARGET OF RAPAMYCIN COMPLEX SUBUNIT LST8"/>
    <property type="match status" value="1"/>
</dbReference>
<protein>
    <recommendedName>
        <fullName evidence="7">Target of rapamycin complex subunit LST8</fullName>
    </recommendedName>
</protein>
<sequence length="306" mass="33672">MSEVILATGGYDEKVVLWNPSTEVATRVIPLKDVHVSALAVTPDRQYIAVAAYKSLKLFDLQSNSTIPVHNYDGHSGNITAIGFPKRSNWLYTASEDGTIRIWDFNTNRSQRCYEGKTGVNTAVLHPNQSELIAGYEDGLLAVWDIASSSYRIVVNPDEEAIRSTQIAGDARFGVYGNNLGVITIWTLDGDQFRILGRIQAHNNLITKCVLSMDSKLLATCSADKTVKLWNVNLDSEELLGLDKALIGHKMWVWDANFTCDSAYIATASTDATAKLWEVSSGRIARNYIGVHSKGICSLVLNDLTI</sequence>
<dbReference type="GO" id="GO:0032956">
    <property type="term" value="P:regulation of actin cytoskeleton organization"/>
    <property type="evidence" value="ECO:0007669"/>
    <property type="project" value="TreeGrafter"/>
</dbReference>
<dbReference type="SUPFAM" id="SSF50978">
    <property type="entry name" value="WD40 repeat-like"/>
    <property type="match status" value="1"/>
</dbReference>
<feature type="repeat" description="WD" evidence="4">
    <location>
        <begin position="72"/>
        <end position="113"/>
    </location>
</feature>
<dbReference type="GO" id="GO:0031931">
    <property type="term" value="C:TORC1 complex"/>
    <property type="evidence" value="ECO:0007669"/>
    <property type="project" value="InterPro"/>
</dbReference>
<gene>
    <name evidence="5" type="ORF">BSTOLATCC_MIC11613</name>
</gene>
<dbReference type="PROSITE" id="PS50294">
    <property type="entry name" value="WD_REPEATS_REGION"/>
    <property type="match status" value="3"/>
</dbReference>
<dbReference type="Proteomes" id="UP001162131">
    <property type="component" value="Unassembled WGS sequence"/>
</dbReference>
<dbReference type="EMBL" id="CAJZBQ010000012">
    <property type="protein sequence ID" value="CAG9314612.1"/>
    <property type="molecule type" value="Genomic_DNA"/>
</dbReference>
<dbReference type="PROSITE" id="PS50082">
    <property type="entry name" value="WD_REPEATS_2"/>
    <property type="match status" value="4"/>
</dbReference>
<dbReference type="PROSITE" id="PS00678">
    <property type="entry name" value="WD_REPEATS_1"/>
    <property type="match status" value="4"/>
</dbReference>
<evidence type="ECO:0000313" key="6">
    <source>
        <dbReference type="Proteomes" id="UP001162131"/>
    </source>
</evidence>
<keyword evidence="6" id="KW-1185">Reference proteome</keyword>
<dbReference type="CDD" id="cd00200">
    <property type="entry name" value="WD40"/>
    <property type="match status" value="1"/>
</dbReference>
<dbReference type="InterPro" id="IPR001680">
    <property type="entry name" value="WD40_rpt"/>
</dbReference>
<dbReference type="Pfam" id="PF00400">
    <property type="entry name" value="WD40"/>
    <property type="match status" value="4"/>
</dbReference>
<organism evidence="5 6">
    <name type="scientific">Blepharisma stoltei</name>
    <dbReference type="NCBI Taxonomy" id="1481888"/>
    <lineage>
        <taxon>Eukaryota</taxon>
        <taxon>Sar</taxon>
        <taxon>Alveolata</taxon>
        <taxon>Ciliophora</taxon>
        <taxon>Postciliodesmatophora</taxon>
        <taxon>Heterotrichea</taxon>
        <taxon>Heterotrichida</taxon>
        <taxon>Blepharismidae</taxon>
        <taxon>Blepharisma</taxon>
    </lineage>
</organism>
<dbReference type="InterPro" id="IPR020472">
    <property type="entry name" value="WD40_PAC1"/>
</dbReference>
<comment type="caution">
    <text evidence="5">The sequence shown here is derived from an EMBL/GenBank/DDBJ whole genome shotgun (WGS) entry which is preliminary data.</text>
</comment>
<dbReference type="GO" id="GO:0031929">
    <property type="term" value="P:TOR signaling"/>
    <property type="evidence" value="ECO:0007669"/>
    <property type="project" value="InterPro"/>
</dbReference>
<evidence type="ECO:0000256" key="1">
    <source>
        <dbReference type="ARBA" id="ARBA00009890"/>
    </source>
</evidence>
<feature type="repeat" description="WD" evidence="4">
    <location>
        <begin position="120"/>
        <end position="154"/>
    </location>
</feature>
<dbReference type="Gene3D" id="2.130.10.10">
    <property type="entry name" value="YVTN repeat-like/Quinoprotein amine dehydrogenase"/>
    <property type="match status" value="1"/>
</dbReference>
<keyword evidence="2 4" id="KW-0853">WD repeat</keyword>
<dbReference type="InterPro" id="IPR037588">
    <property type="entry name" value="MLST8"/>
</dbReference>
<dbReference type="PRINTS" id="PR00320">
    <property type="entry name" value="GPROTEINBRPT"/>
</dbReference>
<accession>A0AAU9IJH5</accession>
<keyword evidence="3" id="KW-0677">Repeat</keyword>
<dbReference type="InterPro" id="IPR036322">
    <property type="entry name" value="WD40_repeat_dom_sf"/>
</dbReference>
<dbReference type="PANTHER" id="PTHR19842">
    <property type="entry name" value="G BETA-LIKE PROTEIN GBL"/>
    <property type="match status" value="1"/>
</dbReference>
<evidence type="ECO:0000313" key="5">
    <source>
        <dbReference type="EMBL" id="CAG9314612.1"/>
    </source>
</evidence>
<feature type="repeat" description="WD" evidence="4">
    <location>
        <begin position="246"/>
        <end position="287"/>
    </location>
</feature>
<dbReference type="InterPro" id="IPR019775">
    <property type="entry name" value="WD40_repeat_CS"/>
</dbReference>
<name>A0AAU9IJH5_9CILI</name>
<evidence type="ECO:0000256" key="4">
    <source>
        <dbReference type="PROSITE-ProRule" id="PRU00221"/>
    </source>
</evidence>
<dbReference type="AlphaFoldDB" id="A0AAU9IJH5"/>
<dbReference type="InterPro" id="IPR015943">
    <property type="entry name" value="WD40/YVTN_repeat-like_dom_sf"/>
</dbReference>
<feature type="repeat" description="WD" evidence="4">
    <location>
        <begin position="199"/>
        <end position="233"/>
    </location>
</feature>
<dbReference type="SMART" id="SM00320">
    <property type="entry name" value="WD40"/>
    <property type="match status" value="5"/>
</dbReference>
<evidence type="ECO:0008006" key="7">
    <source>
        <dbReference type="Google" id="ProtNLM"/>
    </source>
</evidence>
<evidence type="ECO:0000256" key="2">
    <source>
        <dbReference type="ARBA" id="ARBA00022574"/>
    </source>
</evidence>
<proteinExistence type="inferred from homology"/>
<evidence type="ECO:0000256" key="3">
    <source>
        <dbReference type="ARBA" id="ARBA00022737"/>
    </source>
</evidence>
<reference evidence="5" key="1">
    <citation type="submission" date="2021-09" db="EMBL/GenBank/DDBJ databases">
        <authorList>
            <consortium name="AG Swart"/>
            <person name="Singh M."/>
            <person name="Singh A."/>
            <person name="Seah K."/>
            <person name="Emmerich C."/>
        </authorList>
    </citation>
    <scope>NUCLEOTIDE SEQUENCE</scope>
    <source>
        <strain evidence="5">ATCC30299</strain>
    </source>
</reference>
<dbReference type="GO" id="GO:0031932">
    <property type="term" value="C:TORC2 complex"/>
    <property type="evidence" value="ECO:0007669"/>
    <property type="project" value="InterPro"/>
</dbReference>
<comment type="similarity">
    <text evidence="1">Belongs to the WD repeat LST8 family.</text>
</comment>